<evidence type="ECO:0000313" key="2">
    <source>
        <dbReference type="EMBL" id="AKK24855.1"/>
    </source>
</evidence>
<dbReference type="KEGG" id="pox:MB84_29225"/>
<keyword evidence="2" id="KW-0614">Plasmid</keyword>
<organism evidence="2 3">
    <name type="scientific">Pandoraea oxalativorans</name>
    <dbReference type="NCBI Taxonomy" id="573737"/>
    <lineage>
        <taxon>Bacteria</taxon>
        <taxon>Pseudomonadati</taxon>
        <taxon>Pseudomonadota</taxon>
        <taxon>Betaproteobacteria</taxon>
        <taxon>Burkholderiales</taxon>
        <taxon>Burkholderiaceae</taxon>
        <taxon>Pandoraea</taxon>
    </lineage>
</organism>
<proteinExistence type="predicted"/>
<feature type="region of interest" description="Disordered" evidence="1">
    <location>
        <begin position="1"/>
        <end position="33"/>
    </location>
</feature>
<dbReference type="RefSeq" id="WP_052654494.1">
    <property type="nucleotide sequence ID" value="NZ_CP011518.2"/>
</dbReference>
<reference evidence="2" key="1">
    <citation type="submission" date="2016-06" db="EMBL/GenBank/DDBJ databases">
        <title>Pandoraea oxalativorans DSM 23570 Genome Sequencing.</title>
        <authorList>
            <person name="Ee R."/>
            <person name="Lim Y.-L."/>
            <person name="Yong D."/>
            <person name="Yin W.-F."/>
            <person name="Chan K.-G."/>
        </authorList>
    </citation>
    <scope>NUCLEOTIDE SEQUENCE</scope>
    <source>
        <strain evidence="2">DSM 23570</strain>
        <plasmid evidence="2">pPO70-1</plasmid>
    </source>
</reference>
<evidence type="ECO:0000256" key="1">
    <source>
        <dbReference type="SAM" id="MobiDB-lite"/>
    </source>
</evidence>
<gene>
    <name evidence="2" type="ORF">MB84_29225</name>
</gene>
<evidence type="ECO:0000313" key="3">
    <source>
        <dbReference type="Proteomes" id="UP000035050"/>
    </source>
</evidence>
<accession>A0A0G3IIB7</accession>
<keyword evidence="3" id="KW-1185">Reference proteome</keyword>
<dbReference type="Proteomes" id="UP000035050">
    <property type="component" value="Plasmid pPO70-1"/>
</dbReference>
<dbReference type="PATRIC" id="fig|573737.6.peg.5842"/>
<protein>
    <submittedName>
        <fullName evidence="2">Uncharacterized protein</fullName>
    </submittedName>
</protein>
<sequence>MQRVSDSSGPVFVDGQRPAQERPGPSGAPTARNVVHVRVEVSWGEDRGYLGSDADGPSQAEIMMALTRIRDMLREVQLAYAQNAQWNGGQLRLEELKLKLDAALEAYKAKDAQAWGQIEGGATAAVAGLLSTYGAATGSALQHVGDVGRGLDGVLQGYGGLKGNEHSLEEQKMQVAAEYLRAMFELLSRTAADGGDAAKRYSDAGNNSLQSYIHTVQQMNNAALGR</sequence>
<geneLocation type="plasmid" evidence="2 3">
    <name>pPO70-1</name>
</geneLocation>
<dbReference type="EMBL" id="CP011518">
    <property type="protein sequence ID" value="AKK24855.1"/>
    <property type="molecule type" value="Genomic_DNA"/>
</dbReference>
<name>A0A0G3IIB7_9BURK</name>
<dbReference type="AlphaFoldDB" id="A0A0G3IIB7"/>